<dbReference type="SUPFAM" id="SSF56784">
    <property type="entry name" value="HAD-like"/>
    <property type="match status" value="1"/>
</dbReference>
<dbReference type="InterPro" id="IPR006121">
    <property type="entry name" value="HMA_dom"/>
</dbReference>
<dbReference type="NCBIfam" id="TIGR01494">
    <property type="entry name" value="ATPase_P-type"/>
    <property type="match status" value="1"/>
</dbReference>
<dbReference type="InterPro" id="IPR023214">
    <property type="entry name" value="HAD_sf"/>
</dbReference>
<dbReference type="InterPro" id="IPR036412">
    <property type="entry name" value="HAD-like_sf"/>
</dbReference>
<feature type="transmembrane region" description="Helical" evidence="11">
    <location>
        <begin position="735"/>
        <end position="753"/>
    </location>
</feature>
<dbReference type="SUPFAM" id="SSF81653">
    <property type="entry name" value="Calcium ATPase, transduction domain A"/>
    <property type="match status" value="1"/>
</dbReference>
<organism evidence="14 15">
    <name type="scientific">Mycolicibacterium aromaticivorans JS19b1 = JCM 16368</name>
    <dbReference type="NCBI Taxonomy" id="1440774"/>
    <lineage>
        <taxon>Bacteria</taxon>
        <taxon>Bacillati</taxon>
        <taxon>Actinomycetota</taxon>
        <taxon>Actinomycetes</taxon>
        <taxon>Mycobacteriales</taxon>
        <taxon>Mycobacteriaceae</taxon>
        <taxon>Mycolicibacterium</taxon>
    </lineage>
</organism>
<dbReference type="Proteomes" id="UP000022835">
    <property type="component" value="Unassembled WGS sequence"/>
</dbReference>
<keyword evidence="15" id="KW-1185">Reference proteome</keyword>
<evidence type="ECO:0000313" key="14">
    <source>
        <dbReference type="EMBL" id="KDE97129.1"/>
    </source>
</evidence>
<keyword evidence="4 11" id="KW-0812">Transmembrane</keyword>
<keyword evidence="10 11" id="KW-0472">Membrane</keyword>
<dbReference type="CDD" id="cd02094">
    <property type="entry name" value="P-type_ATPase_Cu-like"/>
    <property type="match status" value="1"/>
</dbReference>
<comment type="subcellular location">
    <subcellularLocation>
        <location evidence="1">Cell membrane</location>
        <topology evidence="1">Multi-pass membrane protein</topology>
    </subcellularLocation>
</comment>
<feature type="transmembrane region" description="Helical" evidence="11">
    <location>
        <begin position="765"/>
        <end position="784"/>
    </location>
</feature>
<dbReference type="CDD" id="cd00371">
    <property type="entry name" value="HMA"/>
    <property type="match status" value="1"/>
</dbReference>
<dbReference type="AlphaFoldDB" id="A0A064C904"/>
<dbReference type="GO" id="GO:0005886">
    <property type="term" value="C:plasma membrane"/>
    <property type="evidence" value="ECO:0007669"/>
    <property type="project" value="UniProtKB-SubCell"/>
</dbReference>
<dbReference type="InterPro" id="IPR059000">
    <property type="entry name" value="ATPase_P-type_domA"/>
</dbReference>
<dbReference type="InterPro" id="IPR008250">
    <property type="entry name" value="ATPase_P-typ_transduc_dom_A_sf"/>
</dbReference>
<evidence type="ECO:0000256" key="10">
    <source>
        <dbReference type="ARBA" id="ARBA00023136"/>
    </source>
</evidence>
<dbReference type="GO" id="GO:0016887">
    <property type="term" value="F:ATP hydrolysis activity"/>
    <property type="evidence" value="ECO:0007669"/>
    <property type="project" value="InterPro"/>
</dbReference>
<dbReference type="InterPro" id="IPR001757">
    <property type="entry name" value="P_typ_ATPase"/>
</dbReference>
<dbReference type="Pfam" id="PF00702">
    <property type="entry name" value="Hydrolase"/>
    <property type="match status" value="1"/>
</dbReference>
<comment type="similarity">
    <text evidence="2 11">Belongs to the cation transport ATPase (P-type) (TC 3.A.3) family. Type IB subfamily.</text>
</comment>
<dbReference type="SFLD" id="SFLDG00002">
    <property type="entry name" value="C1.7:_P-type_atpase_like"/>
    <property type="match status" value="1"/>
</dbReference>
<accession>A0A064C904</accession>
<dbReference type="InterPro" id="IPR023299">
    <property type="entry name" value="ATPase_P-typ_cyto_dom_N"/>
</dbReference>
<dbReference type="FunFam" id="2.70.150.10:FF:000002">
    <property type="entry name" value="Copper-transporting ATPase 1, putative"/>
    <property type="match status" value="1"/>
</dbReference>
<dbReference type="SFLD" id="SFLDS00003">
    <property type="entry name" value="Haloacid_Dehalogenase"/>
    <property type="match status" value="1"/>
</dbReference>
<comment type="caution">
    <text evidence="14">The sequence shown here is derived from an EMBL/GenBank/DDBJ whole genome shotgun (WGS) entry which is preliminary data.</text>
</comment>
<dbReference type="PANTHER" id="PTHR43520">
    <property type="entry name" value="ATP7, ISOFORM B"/>
    <property type="match status" value="1"/>
</dbReference>
<evidence type="ECO:0000256" key="4">
    <source>
        <dbReference type="ARBA" id="ARBA00022692"/>
    </source>
</evidence>
<dbReference type="Pfam" id="PF00122">
    <property type="entry name" value="E1-E2_ATPase"/>
    <property type="match status" value="1"/>
</dbReference>
<dbReference type="Pfam" id="PF00403">
    <property type="entry name" value="HMA"/>
    <property type="match status" value="1"/>
</dbReference>
<evidence type="ECO:0000313" key="15">
    <source>
        <dbReference type="Proteomes" id="UP000022835"/>
    </source>
</evidence>
<gene>
    <name evidence="14" type="ORF">Y900_027985</name>
</gene>
<feature type="transmembrane region" description="Helical" evidence="11">
    <location>
        <begin position="242"/>
        <end position="260"/>
    </location>
</feature>
<dbReference type="EMBL" id="JALN02000002">
    <property type="protein sequence ID" value="KDE97129.1"/>
    <property type="molecule type" value="Genomic_DNA"/>
</dbReference>
<dbReference type="SUPFAM" id="SSF55008">
    <property type="entry name" value="HMA, heavy metal-associated domain"/>
    <property type="match status" value="1"/>
</dbReference>
<evidence type="ECO:0000256" key="6">
    <source>
        <dbReference type="ARBA" id="ARBA00022741"/>
    </source>
</evidence>
<dbReference type="GO" id="GO:0055070">
    <property type="term" value="P:copper ion homeostasis"/>
    <property type="evidence" value="ECO:0007669"/>
    <property type="project" value="TreeGrafter"/>
</dbReference>
<keyword evidence="7 11" id="KW-0067">ATP-binding</keyword>
<feature type="transmembrane region" description="Helical" evidence="11">
    <location>
        <begin position="184"/>
        <end position="202"/>
    </location>
</feature>
<keyword evidence="9 11" id="KW-1133">Transmembrane helix</keyword>
<name>A0A064C904_9MYCO</name>
<dbReference type="STRING" id="1440774.Y900_027985"/>
<dbReference type="PROSITE" id="PS00154">
    <property type="entry name" value="ATPASE_E1_E2"/>
    <property type="match status" value="1"/>
</dbReference>
<proteinExistence type="inferred from homology"/>
<evidence type="ECO:0000256" key="9">
    <source>
        <dbReference type="ARBA" id="ARBA00022989"/>
    </source>
</evidence>
<feature type="domain" description="HMA" evidence="13">
    <location>
        <begin position="3"/>
        <end position="69"/>
    </location>
</feature>
<dbReference type="PROSITE" id="PS50846">
    <property type="entry name" value="HMA_2"/>
    <property type="match status" value="1"/>
</dbReference>
<dbReference type="SFLD" id="SFLDF00027">
    <property type="entry name" value="p-type_atpase"/>
    <property type="match status" value="1"/>
</dbReference>
<dbReference type="PRINTS" id="PR00119">
    <property type="entry name" value="CATATPASE"/>
</dbReference>
<sequence length="812" mass="84702">MNQTTVLEVGGLNWASSASAVEATLLRRPGVFAVAANAVNQTATVTYDPDRTSVAELSKWVRDCGYHCAGRSVPDHVCDPMSEPTGTGSAVRHAPTAAALAPADGHAVHDMPAGHAVPAGRSPQEMMGHGGGHGGMSMDAMVRDMRNRFLVALVLSIPIMLWSPMGRDMFGFTVPAPFGLRDDVFTLILSLPVIFYSAWIFFDGAYRALKARTLDMMVLVAVAVGAGWLYSVVVTLTGGGEVFYEAATVLTTFVLLGHWFEMRARGGANDAIRTLLQLAPPMAVVLRDGEPVEIPTADVVVGDLLLIRPGGKIPVDGTVEDGNSEVDESMVTGESLPVTKEAGSHVIGASINTTGTLRVRATKVGSDTVLAQIVAMVQEAQNSKAPGQRFADRAAFWLVLVALIGGTGTFLVWWLVGDSVQTALLFAITVVVITCPDALGLATPTAIMVGTGLGAKRGVLFKNATALETSARIDTVVMDKTGTLTKGEPEVTDVVAEGIGEDEVLALVAAVERESEHPLAGAIVRYADDRGLARLTLDGFRNVPGHGATAQVQGRRVAVGNRKLMVAENVDFGALMARRDELASTGRTAVLVAVDGRGVGVIALADAARETSAAAVSALHDLDVEVVMLSGDNQATAQRIAGQLGIDTVIAEVLPGDKATKIAELQRSGKKVAMVGDGVNDAPALAQADLGIAIGAGTDVAIETADLVLMRSDPLDVPIALRIGRGTLRKMRQNLGWAVGYNVIALPIAAGVFEPSLGLVLRPEIAALSMSGSSLIVAVNALMLKRLKLPAPPQPQPSPQTPAPTPSPTGPR</sequence>
<dbReference type="InterPro" id="IPR018303">
    <property type="entry name" value="ATPase_P-typ_P_site"/>
</dbReference>
<dbReference type="InterPro" id="IPR027256">
    <property type="entry name" value="P-typ_ATPase_IB"/>
</dbReference>
<keyword evidence="8" id="KW-1278">Translocase</keyword>
<dbReference type="Gene3D" id="3.40.50.1000">
    <property type="entry name" value="HAD superfamily/HAD-like"/>
    <property type="match status" value="1"/>
</dbReference>
<feature type="region of interest" description="Disordered" evidence="12">
    <location>
        <begin position="790"/>
        <end position="812"/>
    </location>
</feature>
<dbReference type="NCBIfam" id="TIGR01511">
    <property type="entry name" value="ATPase-IB1_Cu"/>
    <property type="match status" value="1"/>
</dbReference>
<dbReference type="InterPro" id="IPR036163">
    <property type="entry name" value="HMA_dom_sf"/>
</dbReference>
<evidence type="ECO:0000256" key="8">
    <source>
        <dbReference type="ARBA" id="ARBA00022967"/>
    </source>
</evidence>
<dbReference type="InterPro" id="IPR023298">
    <property type="entry name" value="ATPase_P-typ_TM_dom_sf"/>
</dbReference>
<feature type="transmembrane region" description="Helical" evidence="11">
    <location>
        <begin position="214"/>
        <end position="236"/>
    </location>
</feature>
<dbReference type="GO" id="GO:0005524">
    <property type="term" value="F:ATP binding"/>
    <property type="evidence" value="ECO:0007669"/>
    <property type="project" value="UniProtKB-UniRule"/>
</dbReference>
<feature type="transmembrane region" description="Helical" evidence="11">
    <location>
        <begin position="147"/>
        <end position="164"/>
    </location>
</feature>
<dbReference type="Gene3D" id="3.40.1110.10">
    <property type="entry name" value="Calcium-transporting ATPase, cytoplasmic domain N"/>
    <property type="match status" value="1"/>
</dbReference>
<dbReference type="NCBIfam" id="TIGR01525">
    <property type="entry name" value="ATPase-IB_hvy"/>
    <property type="match status" value="1"/>
</dbReference>
<dbReference type="OrthoDB" id="7059309at2"/>
<keyword evidence="5 11" id="KW-0479">Metal-binding</keyword>
<dbReference type="Gene3D" id="2.70.150.10">
    <property type="entry name" value="Calcium-transporting ATPase, cytoplasmic transduction domain A"/>
    <property type="match status" value="1"/>
</dbReference>
<dbReference type="RefSeq" id="WP_036348386.1">
    <property type="nucleotide sequence ID" value="NZ_JALN02000002.1"/>
</dbReference>
<dbReference type="SUPFAM" id="SSF81665">
    <property type="entry name" value="Calcium ATPase, transmembrane domain M"/>
    <property type="match status" value="1"/>
</dbReference>
<evidence type="ECO:0000256" key="12">
    <source>
        <dbReference type="SAM" id="MobiDB-lite"/>
    </source>
</evidence>
<evidence type="ECO:0000256" key="7">
    <source>
        <dbReference type="ARBA" id="ARBA00022840"/>
    </source>
</evidence>
<keyword evidence="6 11" id="KW-0547">Nucleotide-binding</keyword>
<dbReference type="PANTHER" id="PTHR43520:SF8">
    <property type="entry name" value="P-TYPE CU(+) TRANSPORTER"/>
    <property type="match status" value="1"/>
</dbReference>
<evidence type="ECO:0000259" key="13">
    <source>
        <dbReference type="PROSITE" id="PS50846"/>
    </source>
</evidence>
<keyword evidence="3 11" id="KW-1003">Cell membrane</keyword>
<dbReference type="eggNOG" id="COG2217">
    <property type="taxonomic scope" value="Bacteria"/>
</dbReference>
<dbReference type="GO" id="GO:0005507">
    <property type="term" value="F:copper ion binding"/>
    <property type="evidence" value="ECO:0007669"/>
    <property type="project" value="TreeGrafter"/>
</dbReference>
<evidence type="ECO:0000256" key="5">
    <source>
        <dbReference type="ARBA" id="ARBA00022723"/>
    </source>
</evidence>
<dbReference type="Gene3D" id="3.30.70.100">
    <property type="match status" value="1"/>
</dbReference>
<evidence type="ECO:0000256" key="2">
    <source>
        <dbReference type="ARBA" id="ARBA00006024"/>
    </source>
</evidence>
<evidence type="ECO:0000256" key="11">
    <source>
        <dbReference type="RuleBase" id="RU362081"/>
    </source>
</evidence>
<feature type="transmembrane region" description="Helical" evidence="11">
    <location>
        <begin position="394"/>
        <end position="416"/>
    </location>
</feature>
<reference evidence="14" key="1">
    <citation type="submission" date="2014-05" db="EMBL/GenBank/DDBJ databases">
        <title>Genome sequence of Mycobacterium aromaticivorans strain JS19b1T (= DSM 45407T).</title>
        <authorList>
            <person name="Kwak Y."/>
            <person name="Park G.-S."/>
            <person name="Li Q.X."/>
            <person name="Lee S.-E."/>
            <person name="Shin J.-H."/>
        </authorList>
    </citation>
    <scope>NUCLEOTIDE SEQUENCE [LARGE SCALE GENOMIC DNA]</scope>
    <source>
        <strain evidence="14">JS19b1</strain>
    </source>
</reference>
<evidence type="ECO:0000256" key="1">
    <source>
        <dbReference type="ARBA" id="ARBA00004651"/>
    </source>
</evidence>
<feature type="transmembrane region" description="Helical" evidence="11">
    <location>
        <begin position="422"/>
        <end position="447"/>
    </location>
</feature>
<dbReference type="InterPro" id="IPR044492">
    <property type="entry name" value="P_typ_ATPase_HD_dom"/>
</dbReference>
<protein>
    <submittedName>
        <fullName evidence="14">ATPase P</fullName>
    </submittedName>
</protein>
<dbReference type="GO" id="GO:0043682">
    <property type="term" value="F:P-type divalent copper transporter activity"/>
    <property type="evidence" value="ECO:0007669"/>
    <property type="project" value="TreeGrafter"/>
</dbReference>
<evidence type="ECO:0000256" key="3">
    <source>
        <dbReference type="ARBA" id="ARBA00022475"/>
    </source>
</evidence>